<evidence type="ECO:0000313" key="1">
    <source>
        <dbReference type="EMBL" id="RKN77269.1"/>
    </source>
</evidence>
<keyword evidence="2" id="KW-1185">Reference proteome</keyword>
<dbReference type="RefSeq" id="WP_120752884.1">
    <property type="nucleotide sequence ID" value="NZ_JBFADQ010000001.1"/>
</dbReference>
<dbReference type="OrthoDB" id="283948at2"/>
<gene>
    <name evidence="1" type="ORF">D7231_00540</name>
</gene>
<dbReference type="AlphaFoldDB" id="A0A3B0BYT7"/>
<sequence length="235" mass="25192">MHELTEERLLAMWESGSEQGPRSRALLLATAAAPPGEQVPDLSLAGVHALLLGLGERSFGGRFPCGAECPACAEPLDITVGTAELRPSVPPADSPRTGRLRAAGHDVTYRALTLRDLLAVDSAAPEARRALVSRCVVRVVPDVRPLPDAVVEAVAGRLADLDPGADTALDLTCPCCRHSWPAAFDIAEHLWAAVEMYARRLLHDVHTLARAYGWTEPDVLAVSPARRRFYLEAAG</sequence>
<comment type="caution">
    <text evidence="1">The sequence shown here is derived from an EMBL/GenBank/DDBJ whole genome shotgun (WGS) entry which is preliminary data.</text>
</comment>
<organism evidence="1 2">
    <name type="scientific">Streptomyces klenkii</name>
    <dbReference type="NCBI Taxonomy" id="1420899"/>
    <lineage>
        <taxon>Bacteria</taxon>
        <taxon>Bacillati</taxon>
        <taxon>Actinomycetota</taxon>
        <taxon>Actinomycetes</taxon>
        <taxon>Kitasatosporales</taxon>
        <taxon>Streptomycetaceae</taxon>
        <taxon>Streptomyces</taxon>
    </lineage>
</organism>
<proteinExistence type="predicted"/>
<dbReference type="Proteomes" id="UP000270343">
    <property type="component" value="Unassembled WGS sequence"/>
</dbReference>
<protein>
    <recommendedName>
        <fullName evidence="3">Phage baseplate protein</fullName>
    </recommendedName>
</protein>
<dbReference type="EMBL" id="RBAM01000001">
    <property type="protein sequence ID" value="RKN77269.1"/>
    <property type="molecule type" value="Genomic_DNA"/>
</dbReference>
<evidence type="ECO:0008006" key="3">
    <source>
        <dbReference type="Google" id="ProtNLM"/>
    </source>
</evidence>
<name>A0A3B0BYT7_9ACTN</name>
<reference evidence="1 2" key="1">
    <citation type="journal article" date="2015" name="Antonie Van Leeuwenhoek">
        <title>Streptomyces klenkii sp. nov., isolated from deep marine sediment.</title>
        <authorList>
            <person name="Veyisoglu A."/>
            <person name="Sahin N."/>
        </authorList>
    </citation>
    <scope>NUCLEOTIDE SEQUENCE [LARGE SCALE GENOMIC DNA]</scope>
    <source>
        <strain evidence="1 2">KCTC 29202</strain>
    </source>
</reference>
<evidence type="ECO:0000313" key="2">
    <source>
        <dbReference type="Proteomes" id="UP000270343"/>
    </source>
</evidence>
<accession>A0A3B0BYT7</accession>